<dbReference type="Proteomes" id="UP000277580">
    <property type="component" value="Unassembled WGS sequence"/>
</dbReference>
<keyword evidence="2" id="KW-1185">Reference proteome</keyword>
<dbReference type="AlphaFoldDB" id="A0A3N4KFV3"/>
<reference evidence="1 2" key="1">
    <citation type="journal article" date="2018" name="Nat. Ecol. Evol.">
        <title>Pezizomycetes genomes reveal the molecular basis of ectomycorrhizal truffle lifestyle.</title>
        <authorList>
            <person name="Murat C."/>
            <person name="Payen T."/>
            <person name="Noel B."/>
            <person name="Kuo A."/>
            <person name="Morin E."/>
            <person name="Chen J."/>
            <person name="Kohler A."/>
            <person name="Krizsan K."/>
            <person name="Balestrini R."/>
            <person name="Da Silva C."/>
            <person name="Montanini B."/>
            <person name="Hainaut M."/>
            <person name="Levati E."/>
            <person name="Barry K.W."/>
            <person name="Belfiori B."/>
            <person name="Cichocki N."/>
            <person name="Clum A."/>
            <person name="Dockter R.B."/>
            <person name="Fauchery L."/>
            <person name="Guy J."/>
            <person name="Iotti M."/>
            <person name="Le Tacon F."/>
            <person name="Lindquist E.A."/>
            <person name="Lipzen A."/>
            <person name="Malagnac F."/>
            <person name="Mello A."/>
            <person name="Molinier V."/>
            <person name="Miyauchi S."/>
            <person name="Poulain J."/>
            <person name="Riccioni C."/>
            <person name="Rubini A."/>
            <person name="Sitrit Y."/>
            <person name="Splivallo R."/>
            <person name="Traeger S."/>
            <person name="Wang M."/>
            <person name="Zifcakova L."/>
            <person name="Wipf D."/>
            <person name="Zambonelli A."/>
            <person name="Paolocci F."/>
            <person name="Nowrousian M."/>
            <person name="Ottonello S."/>
            <person name="Baldrian P."/>
            <person name="Spatafora J.W."/>
            <person name="Henrissat B."/>
            <person name="Nagy L.G."/>
            <person name="Aury J.M."/>
            <person name="Wincker P."/>
            <person name="Grigoriev I.V."/>
            <person name="Bonfante P."/>
            <person name="Martin F.M."/>
        </authorList>
    </citation>
    <scope>NUCLEOTIDE SEQUENCE [LARGE SCALE GENOMIC DNA]</scope>
    <source>
        <strain evidence="1 2">CCBAS932</strain>
    </source>
</reference>
<accession>A0A3N4KFV3</accession>
<organism evidence="1 2">
    <name type="scientific">Morchella conica CCBAS932</name>
    <dbReference type="NCBI Taxonomy" id="1392247"/>
    <lineage>
        <taxon>Eukaryota</taxon>
        <taxon>Fungi</taxon>
        <taxon>Dikarya</taxon>
        <taxon>Ascomycota</taxon>
        <taxon>Pezizomycotina</taxon>
        <taxon>Pezizomycetes</taxon>
        <taxon>Pezizales</taxon>
        <taxon>Morchellaceae</taxon>
        <taxon>Morchella</taxon>
    </lineage>
</organism>
<proteinExistence type="predicted"/>
<sequence length="88" mass="9793">MKLHNNENPAVFILTPESAEGLAISAANYVVLLQKLWSTNEQRHALAHVHPITKNRPTKAFILHSGGEVDDRAEQLHELEILNYGGTL</sequence>
<dbReference type="InterPro" id="IPR027417">
    <property type="entry name" value="P-loop_NTPase"/>
</dbReference>
<dbReference type="Gene3D" id="3.40.50.300">
    <property type="entry name" value="P-loop containing nucleotide triphosphate hydrolases"/>
    <property type="match status" value="1"/>
</dbReference>
<dbReference type="EMBL" id="ML119152">
    <property type="protein sequence ID" value="RPB09367.1"/>
    <property type="molecule type" value="Genomic_DNA"/>
</dbReference>
<dbReference type="InParanoid" id="A0A3N4KFV3"/>
<gene>
    <name evidence="1" type="ORF">P167DRAFT_607931</name>
</gene>
<evidence type="ECO:0000313" key="2">
    <source>
        <dbReference type="Proteomes" id="UP000277580"/>
    </source>
</evidence>
<name>A0A3N4KFV3_9PEZI</name>
<protein>
    <submittedName>
        <fullName evidence="1">Uncharacterized protein</fullName>
    </submittedName>
</protein>
<evidence type="ECO:0000313" key="1">
    <source>
        <dbReference type="EMBL" id="RPB09367.1"/>
    </source>
</evidence>
<dbReference type="OrthoDB" id="2803695at2759"/>